<dbReference type="EC" id="3.4.21.-" evidence="5"/>
<dbReference type="InterPro" id="IPR005318">
    <property type="entry name" value="OM_porin_bac"/>
</dbReference>
<sequence>MNMNNKKTYVLLLLSVHSLQVLADGQSASNGFVADSTLGLLLRNAYISRDYQHGNPDKAEWGQAAMATFSSGFTQGPVGLGVNGFAHYAVRLDGGKGRSGAGGIDFFKQGDSGSAANDLVKGGASVKLRVSDTLVEYGNQMPSLPVLRHDNARLLPDSYTGTLITSKELEGLELNLGRFTAESRKSAEGRDSGGLDRIDVLGARYRFNERLSGALYAADIDDVLQRKYANLLYAIPLPGDRSLSFDFNGYKTRLDKDFAAGGGRDNLIWSLAATYSLASHSFMVAHQRNSGDTGYIYGRYQNAGGVGDSNGTIYVANSYWSDFNAEDERSWQLSYAYDFAGQGLPGLSYRVAYVRGDHIKTDNSSDGRESEVFNQLQYVVQGGKAKGMSFKVRSSHLKVSREASSYNVGGDEVRVFVDYPLTLF</sequence>
<evidence type="ECO:0000313" key="6">
    <source>
        <dbReference type="Proteomes" id="UP000277437"/>
    </source>
</evidence>
<reference evidence="5 6" key="1">
    <citation type="submission" date="2018-12" db="EMBL/GenBank/DDBJ databases">
        <authorList>
            <consortium name="Pathogen Informatics"/>
        </authorList>
    </citation>
    <scope>NUCLEOTIDE SEQUENCE [LARGE SCALE GENOMIC DNA]</scope>
    <source>
        <strain evidence="5 6">NCTC7357</strain>
    </source>
</reference>
<dbReference type="GO" id="GO:0016020">
    <property type="term" value="C:membrane"/>
    <property type="evidence" value="ECO:0007669"/>
    <property type="project" value="InterPro"/>
</dbReference>
<dbReference type="GO" id="GO:0015288">
    <property type="term" value="F:porin activity"/>
    <property type="evidence" value="ECO:0007669"/>
    <property type="project" value="TreeGrafter"/>
</dbReference>
<evidence type="ECO:0000256" key="1">
    <source>
        <dbReference type="ARBA" id="ARBA00009075"/>
    </source>
</evidence>
<keyword evidence="3 4" id="KW-0732">Signal</keyword>
<name>A0AAX3FRF2_9PSED</name>
<evidence type="ECO:0000256" key="2">
    <source>
        <dbReference type="ARBA" id="ARBA00022448"/>
    </source>
</evidence>
<dbReference type="PANTHER" id="PTHR34596">
    <property type="entry name" value="CHITOPORIN"/>
    <property type="match status" value="1"/>
</dbReference>
<proteinExistence type="inferred from homology"/>
<feature type="chain" id="PRO_5043522560" evidence="4">
    <location>
        <begin position="24"/>
        <end position="424"/>
    </location>
</feature>
<keyword evidence="5" id="KW-0378">Hydrolase</keyword>
<feature type="signal peptide" evidence="4">
    <location>
        <begin position="1"/>
        <end position="23"/>
    </location>
</feature>
<keyword evidence="2" id="KW-0813">Transport</keyword>
<evidence type="ECO:0000256" key="3">
    <source>
        <dbReference type="ARBA" id="ARBA00022729"/>
    </source>
</evidence>
<dbReference type="Proteomes" id="UP000277437">
    <property type="component" value="Chromosome"/>
</dbReference>
<evidence type="ECO:0000313" key="5">
    <source>
        <dbReference type="EMBL" id="VEF73165.1"/>
    </source>
</evidence>
<dbReference type="Pfam" id="PF03573">
    <property type="entry name" value="OprD"/>
    <property type="match status" value="1"/>
</dbReference>
<evidence type="ECO:0000256" key="4">
    <source>
        <dbReference type="SAM" id="SignalP"/>
    </source>
</evidence>
<dbReference type="Gene3D" id="2.40.160.10">
    <property type="entry name" value="Porin"/>
    <property type="match status" value="1"/>
</dbReference>
<dbReference type="GO" id="GO:0016787">
    <property type="term" value="F:hydrolase activity"/>
    <property type="evidence" value="ECO:0007669"/>
    <property type="project" value="UniProtKB-KW"/>
</dbReference>
<dbReference type="PANTHER" id="PTHR34596:SF2">
    <property type="entry name" value="CHITOPORIN"/>
    <property type="match status" value="1"/>
</dbReference>
<dbReference type="AlphaFoldDB" id="A0AAX3FRF2"/>
<accession>A0AAX3FRF2</accession>
<protein>
    <submittedName>
        <fullName evidence="5">Outer membrane OprD family porin</fullName>
        <ecNumber evidence="5">3.4.21.-</ecNumber>
    </submittedName>
</protein>
<organism evidence="5 6">
    <name type="scientific">Pseudomonas chlororaphis</name>
    <dbReference type="NCBI Taxonomy" id="587753"/>
    <lineage>
        <taxon>Bacteria</taxon>
        <taxon>Pseudomonadati</taxon>
        <taxon>Pseudomonadota</taxon>
        <taxon>Gammaproteobacteria</taxon>
        <taxon>Pseudomonadales</taxon>
        <taxon>Pseudomonadaceae</taxon>
        <taxon>Pseudomonas</taxon>
    </lineage>
</organism>
<gene>
    <name evidence="5" type="primary">oprD_4</name>
    <name evidence="5" type="ORF">NCTC7357_01417</name>
</gene>
<dbReference type="InterPro" id="IPR023614">
    <property type="entry name" value="Porin_dom_sf"/>
</dbReference>
<dbReference type="EMBL" id="LR134334">
    <property type="protein sequence ID" value="VEF73165.1"/>
    <property type="molecule type" value="Genomic_DNA"/>
</dbReference>
<comment type="similarity">
    <text evidence="1">Belongs to the outer membrane porin (Opr) (TC 1.B.25) family.</text>
</comment>